<dbReference type="GO" id="GO:0004821">
    <property type="term" value="F:histidine-tRNA ligase activity"/>
    <property type="evidence" value="ECO:0007669"/>
    <property type="project" value="UniProtKB-EC"/>
</dbReference>
<feature type="binding site" evidence="7">
    <location>
        <position position="144"/>
    </location>
    <ligand>
        <name>L-histidine</name>
        <dbReference type="ChEBI" id="CHEBI:57595"/>
    </ligand>
</feature>
<evidence type="ECO:0000313" key="11">
    <source>
        <dbReference type="Proteomes" id="UP000176339"/>
    </source>
</evidence>
<dbReference type="EC" id="6.1.1.21" evidence="2"/>
<evidence type="ECO:0000259" key="9">
    <source>
        <dbReference type="Pfam" id="PF13393"/>
    </source>
</evidence>
<comment type="similarity">
    <text evidence="1">Belongs to the class-II aminoacyl-tRNA synthetase family.</text>
</comment>
<proteinExistence type="inferred from homology"/>
<evidence type="ECO:0000256" key="5">
    <source>
        <dbReference type="ARBA" id="ARBA00030619"/>
    </source>
</evidence>
<evidence type="ECO:0000256" key="7">
    <source>
        <dbReference type="PIRSR" id="PIRSR001549-1"/>
    </source>
</evidence>
<dbReference type="PANTHER" id="PTHR43707:SF1">
    <property type="entry name" value="HISTIDINE--TRNA LIGASE, MITOCHONDRIAL-RELATED"/>
    <property type="match status" value="1"/>
</dbReference>
<dbReference type="InterPro" id="IPR036621">
    <property type="entry name" value="Anticodon-bd_dom_sf"/>
</dbReference>
<keyword evidence="3" id="KW-0547">Nucleotide-binding</keyword>
<dbReference type="InterPro" id="IPR004516">
    <property type="entry name" value="HisRS/HisZ"/>
</dbReference>
<dbReference type="AlphaFoldDB" id="A0A1F5P1X8"/>
<evidence type="ECO:0000259" key="8">
    <source>
        <dbReference type="Pfam" id="PF03129"/>
    </source>
</evidence>
<name>A0A1F5P1X8_9BACT</name>
<dbReference type="Pfam" id="PF13393">
    <property type="entry name" value="tRNA-synt_His"/>
    <property type="match status" value="2"/>
</dbReference>
<evidence type="ECO:0000256" key="2">
    <source>
        <dbReference type="ARBA" id="ARBA00012815"/>
    </source>
</evidence>
<dbReference type="InterPro" id="IPR041715">
    <property type="entry name" value="HisRS-like_core"/>
</dbReference>
<dbReference type="InterPro" id="IPR004154">
    <property type="entry name" value="Anticodon-bd"/>
</dbReference>
<dbReference type="EMBL" id="MFEN01000039">
    <property type="protein sequence ID" value="OGE83620.1"/>
    <property type="molecule type" value="Genomic_DNA"/>
</dbReference>
<dbReference type="Gene3D" id="3.40.50.800">
    <property type="entry name" value="Anticodon-binding domain"/>
    <property type="match status" value="1"/>
</dbReference>
<accession>A0A1F5P1X8</accession>
<evidence type="ECO:0000256" key="4">
    <source>
        <dbReference type="ARBA" id="ARBA00023146"/>
    </source>
</evidence>
<evidence type="ECO:0000256" key="3">
    <source>
        <dbReference type="ARBA" id="ARBA00022741"/>
    </source>
</evidence>
<dbReference type="GO" id="GO:0000166">
    <property type="term" value="F:nucleotide binding"/>
    <property type="evidence" value="ECO:0007669"/>
    <property type="project" value="UniProtKB-KW"/>
</dbReference>
<comment type="caution">
    <text evidence="10">The sequence shown here is derived from an EMBL/GenBank/DDBJ whole genome shotgun (WGS) entry which is preliminary data.</text>
</comment>
<evidence type="ECO:0000256" key="6">
    <source>
        <dbReference type="ARBA" id="ARBA00047639"/>
    </source>
</evidence>
<protein>
    <recommendedName>
        <fullName evidence="2">histidine--tRNA ligase</fullName>
        <ecNumber evidence="2">6.1.1.21</ecNumber>
    </recommendedName>
    <alternativeName>
        <fullName evidence="5">Histidyl-tRNA synthetase</fullName>
    </alternativeName>
</protein>
<feature type="binding site" evidence="7">
    <location>
        <position position="128"/>
    </location>
    <ligand>
        <name>L-histidine</name>
        <dbReference type="ChEBI" id="CHEBI:57595"/>
    </ligand>
</feature>
<evidence type="ECO:0000313" key="10">
    <source>
        <dbReference type="EMBL" id="OGE83620.1"/>
    </source>
</evidence>
<evidence type="ECO:0000256" key="1">
    <source>
        <dbReference type="ARBA" id="ARBA00008226"/>
    </source>
</evidence>
<comment type="catalytic activity">
    <reaction evidence="6">
        <text>tRNA(His) + L-histidine + ATP = L-histidyl-tRNA(His) + AMP + diphosphate + H(+)</text>
        <dbReference type="Rhea" id="RHEA:17313"/>
        <dbReference type="Rhea" id="RHEA-COMP:9665"/>
        <dbReference type="Rhea" id="RHEA-COMP:9689"/>
        <dbReference type="ChEBI" id="CHEBI:15378"/>
        <dbReference type="ChEBI" id="CHEBI:30616"/>
        <dbReference type="ChEBI" id="CHEBI:33019"/>
        <dbReference type="ChEBI" id="CHEBI:57595"/>
        <dbReference type="ChEBI" id="CHEBI:78442"/>
        <dbReference type="ChEBI" id="CHEBI:78527"/>
        <dbReference type="ChEBI" id="CHEBI:456215"/>
        <dbReference type="EC" id="6.1.1.21"/>
    </reaction>
</comment>
<feature type="binding site" evidence="7">
    <location>
        <begin position="274"/>
        <end position="275"/>
    </location>
    <ligand>
        <name>L-histidine</name>
        <dbReference type="ChEBI" id="CHEBI:57595"/>
    </ligand>
</feature>
<dbReference type="SUPFAM" id="SSF52954">
    <property type="entry name" value="Class II aaRS ABD-related"/>
    <property type="match status" value="1"/>
</dbReference>
<feature type="domain" description="Class II Histidinyl-tRNA synthetase (HisRS)-like catalytic core" evidence="9">
    <location>
        <begin position="249"/>
        <end position="324"/>
    </location>
</feature>
<dbReference type="Proteomes" id="UP000176339">
    <property type="component" value="Unassembled WGS sequence"/>
</dbReference>
<dbReference type="GO" id="GO:0006427">
    <property type="term" value="P:histidyl-tRNA aminoacylation"/>
    <property type="evidence" value="ECO:0007669"/>
    <property type="project" value="TreeGrafter"/>
</dbReference>
<dbReference type="PANTHER" id="PTHR43707">
    <property type="entry name" value="HISTIDYL-TRNA SYNTHETASE"/>
    <property type="match status" value="1"/>
</dbReference>
<feature type="domain" description="Anticodon-binding" evidence="8">
    <location>
        <begin position="341"/>
        <end position="431"/>
    </location>
</feature>
<dbReference type="InterPro" id="IPR045864">
    <property type="entry name" value="aa-tRNA-synth_II/BPL/LPL"/>
</dbReference>
<dbReference type="SUPFAM" id="SSF55681">
    <property type="entry name" value="Class II aaRS and biotin synthetases"/>
    <property type="match status" value="1"/>
</dbReference>
<reference evidence="10 11" key="1">
    <citation type="journal article" date="2016" name="Nat. Commun.">
        <title>Thousands of microbial genomes shed light on interconnected biogeochemical processes in an aquifer system.</title>
        <authorList>
            <person name="Anantharaman K."/>
            <person name="Brown C.T."/>
            <person name="Hug L.A."/>
            <person name="Sharon I."/>
            <person name="Castelle C.J."/>
            <person name="Probst A.J."/>
            <person name="Thomas B.C."/>
            <person name="Singh A."/>
            <person name="Wilkins M.J."/>
            <person name="Karaoz U."/>
            <person name="Brodie E.L."/>
            <person name="Williams K.H."/>
            <person name="Hubbard S.S."/>
            <person name="Banfield J.F."/>
        </authorList>
    </citation>
    <scope>NUCLEOTIDE SEQUENCE [LARGE SCALE GENOMIC DNA]</scope>
</reference>
<dbReference type="PIRSF" id="PIRSF001549">
    <property type="entry name" value="His-tRNA_synth"/>
    <property type="match status" value="1"/>
</dbReference>
<gene>
    <name evidence="10" type="ORF">A2846_01120</name>
</gene>
<dbReference type="GO" id="GO:0005737">
    <property type="term" value="C:cytoplasm"/>
    <property type="evidence" value="ECO:0007669"/>
    <property type="project" value="InterPro"/>
</dbReference>
<keyword evidence="4" id="KW-0436">Ligase</keyword>
<sequence>MKKTTKTRKTKNKSAAVASAIEFNDMNDILPPDMPLWEKLEKFAFVAADFYNFSQIETPILERLDIFAKAKMAGEEGFRPPLSVKSKHKDELVLRSDMRIPTMRSYLANGFSKLPQPQHLFYLGPIFREGQDGRPVELHELGFEIIGGPTDAVYDVQAINIAYKFLEDIRIKNLIIRINSSGCLVCRPNYRKKLVNYYKSLETCGSCAKHLGKNPIKILACASEKCAGLKSGAPSILDSLCNGCNNHFRNTLEFLEEMERPYMLDTHLTPSADYYDKTIFQIVAENEEIGSVVLASGGRYDYLAEAMGGHSTPAVGVSIGFRAIFDFVKARSLVNVKAKNKVFLVYIGDLAKKKALSLIEEFSRHNVPVIESLGRDSLATQLEFALKVGSPLGLIFGQKEAYEESVILRDMKTGTQEIIPLRKIVEEVKKRLKEY</sequence>
<organism evidence="10 11">
    <name type="scientific">Candidatus Doudnabacteria bacterium RIFCSPHIGHO2_01_FULL_49_9</name>
    <dbReference type="NCBI Taxonomy" id="1817827"/>
    <lineage>
        <taxon>Bacteria</taxon>
        <taxon>Candidatus Doudnaibacteriota</taxon>
    </lineage>
</organism>
<keyword evidence="4" id="KW-0030">Aminoacyl-tRNA synthetase</keyword>
<feature type="domain" description="Class II Histidinyl-tRNA synthetase (HisRS)-like catalytic core" evidence="9">
    <location>
        <begin position="26"/>
        <end position="178"/>
    </location>
</feature>
<dbReference type="Gene3D" id="3.30.930.10">
    <property type="entry name" value="Bira Bifunctional Protein, Domain 2"/>
    <property type="match status" value="1"/>
</dbReference>
<dbReference type="Pfam" id="PF03129">
    <property type="entry name" value="HGTP_anticodon"/>
    <property type="match status" value="1"/>
</dbReference>